<dbReference type="InterPro" id="IPR001584">
    <property type="entry name" value="Integrase_cat-core"/>
</dbReference>
<sequence length="417" mass="46812">MDTWAEIRRLHRWERVPIKQIARSLGIGRNTVRRALRGEEPPDRSRGPRGSRIDAFVPQIRALLAEFPKMPATVIAERVGWEFSPSLFRERVSELRPEYQGIDPADRLSYQAGEVIQCDLWFPETRVPVGDGQDRVLPVLVMVSGFSRRIEAAMLPSRQGGDLTSGMWSLLQRFGGVPRSLLWDREAAIGGLGKPTILAATFAGTLATKLRLAPPRDPETKSVVERANRFLETSFLPGRIFQDVDDFNAQLTGWLNTRANQRRVRAIAARPVELADTDRAAMLPLPARPPTTGLTHRVRLARDYYVRLDGNDYSVDPRFIGRFVDATTSLDEVTFSCAGQPAGRHDRSFRTGQTITDPEHVTAAAKLRAHYQRPKPAGVREHPDGHRVQIRALSDYDALFGVDFTSTTPTEYEKEAQ</sequence>
<dbReference type="Gene3D" id="3.30.420.10">
    <property type="entry name" value="Ribonuclease H-like superfamily/Ribonuclease H"/>
    <property type="match status" value="1"/>
</dbReference>
<dbReference type="EMBL" id="BAAAQY010000023">
    <property type="protein sequence ID" value="GAA2250808.1"/>
    <property type="molecule type" value="Genomic_DNA"/>
</dbReference>
<protein>
    <submittedName>
        <fullName evidence="3">IS21-like element ISMbo1 family transposase</fullName>
    </submittedName>
</protein>
<dbReference type="Proteomes" id="UP001500929">
    <property type="component" value="Unassembled WGS sequence"/>
</dbReference>
<dbReference type="PANTHER" id="PTHR35004">
    <property type="entry name" value="TRANSPOSASE RV3428C-RELATED"/>
    <property type="match status" value="1"/>
</dbReference>
<evidence type="ECO:0000313" key="3">
    <source>
        <dbReference type="EMBL" id="GAA2250808.1"/>
    </source>
</evidence>
<gene>
    <name evidence="3" type="primary">istA_1</name>
    <name evidence="3" type="ORF">GCM10009851_40380</name>
</gene>
<proteinExistence type="inferred from homology"/>
<dbReference type="PANTHER" id="PTHR35004:SF8">
    <property type="entry name" value="TRANSPOSASE RV3428C-RELATED"/>
    <property type="match status" value="1"/>
</dbReference>
<comment type="similarity">
    <text evidence="1">Belongs to the transposase IS21/IS408/IS1162 family.</text>
</comment>
<name>A0ABN3E9D8_9MICO</name>
<organism evidence="3 4">
    <name type="scientific">Herbiconiux moechotypicola</name>
    <dbReference type="NCBI Taxonomy" id="637393"/>
    <lineage>
        <taxon>Bacteria</taxon>
        <taxon>Bacillati</taxon>
        <taxon>Actinomycetota</taxon>
        <taxon>Actinomycetes</taxon>
        <taxon>Micrococcales</taxon>
        <taxon>Microbacteriaceae</taxon>
        <taxon>Herbiconiux</taxon>
    </lineage>
</organism>
<evidence type="ECO:0000256" key="1">
    <source>
        <dbReference type="ARBA" id="ARBA00009277"/>
    </source>
</evidence>
<dbReference type="InterPro" id="IPR054353">
    <property type="entry name" value="IstA-like_C"/>
</dbReference>
<evidence type="ECO:0000313" key="4">
    <source>
        <dbReference type="Proteomes" id="UP001500929"/>
    </source>
</evidence>
<dbReference type="InterPro" id="IPR012337">
    <property type="entry name" value="RNaseH-like_sf"/>
</dbReference>
<evidence type="ECO:0000259" key="2">
    <source>
        <dbReference type="PROSITE" id="PS50994"/>
    </source>
</evidence>
<dbReference type="InterPro" id="IPR036397">
    <property type="entry name" value="RNaseH_sf"/>
</dbReference>
<dbReference type="NCBIfam" id="NF033546">
    <property type="entry name" value="transpos_IS21"/>
    <property type="match status" value="1"/>
</dbReference>
<keyword evidence="4" id="KW-1185">Reference proteome</keyword>
<feature type="domain" description="Integrase catalytic" evidence="2">
    <location>
        <begin position="100"/>
        <end position="279"/>
    </location>
</feature>
<dbReference type="PROSITE" id="PS50994">
    <property type="entry name" value="INTEGRASE"/>
    <property type="match status" value="1"/>
</dbReference>
<comment type="caution">
    <text evidence="3">The sequence shown here is derived from an EMBL/GenBank/DDBJ whole genome shotgun (WGS) entry which is preliminary data.</text>
</comment>
<reference evidence="3 4" key="1">
    <citation type="journal article" date="2019" name="Int. J. Syst. Evol. Microbiol.">
        <title>The Global Catalogue of Microorganisms (GCM) 10K type strain sequencing project: providing services to taxonomists for standard genome sequencing and annotation.</title>
        <authorList>
            <consortium name="The Broad Institute Genomics Platform"/>
            <consortium name="The Broad Institute Genome Sequencing Center for Infectious Disease"/>
            <person name="Wu L."/>
            <person name="Ma J."/>
        </authorList>
    </citation>
    <scope>NUCLEOTIDE SEQUENCE [LARGE SCALE GENOMIC DNA]</scope>
    <source>
        <strain evidence="3 4">JCM 16117</strain>
    </source>
</reference>
<dbReference type="SUPFAM" id="SSF53098">
    <property type="entry name" value="Ribonuclease H-like"/>
    <property type="match status" value="1"/>
</dbReference>
<dbReference type="Pfam" id="PF22483">
    <property type="entry name" value="Mu-transpos_C_2"/>
    <property type="match status" value="1"/>
</dbReference>
<accession>A0ABN3E9D8</accession>